<dbReference type="CDD" id="cd08041">
    <property type="entry name" value="OBF_kDNA_ligase_like"/>
    <property type="match status" value="1"/>
</dbReference>
<dbReference type="NCBIfam" id="NF006592">
    <property type="entry name" value="PRK09125.1"/>
    <property type="match status" value="1"/>
</dbReference>
<dbReference type="AlphaFoldDB" id="A0A9D7HL77"/>
<dbReference type="InterPro" id="IPR012310">
    <property type="entry name" value="DNA_ligase_ATP-dep_cent"/>
</dbReference>
<dbReference type="EMBL" id="JADJEV010000004">
    <property type="protein sequence ID" value="MBK6973837.1"/>
    <property type="molecule type" value="Genomic_DNA"/>
</dbReference>
<evidence type="ECO:0000313" key="9">
    <source>
        <dbReference type="Proteomes" id="UP000807785"/>
    </source>
</evidence>
<accession>A0A9D7HL77</accession>
<protein>
    <submittedName>
        <fullName evidence="8">DNA ligase</fullName>
    </submittedName>
</protein>
<dbReference type="SUPFAM" id="SSF56091">
    <property type="entry name" value="DNA ligase/mRNA capping enzyme, catalytic domain"/>
    <property type="match status" value="1"/>
</dbReference>
<dbReference type="PANTHER" id="PTHR47810:SF1">
    <property type="entry name" value="DNA LIGASE B"/>
    <property type="match status" value="1"/>
</dbReference>
<evidence type="ECO:0000256" key="6">
    <source>
        <dbReference type="ARBA" id="ARBA00034003"/>
    </source>
</evidence>
<evidence type="ECO:0000256" key="2">
    <source>
        <dbReference type="ARBA" id="ARBA00022598"/>
    </source>
</evidence>
<keyword evidence="5" id="KW-0234">DNA repair</keyword>
<dbReference type="InterPro" id="IPR029319">
    <property type="entry name" value="DNA_ligase_OB"/>
</dbReference>
<comment type="caution">
    <text evidence="8">The sequence shown here is derived from an EMBL/GenBank/DDBJ whole genome shotgun (WGS) entry which is preliminary data.</text>
</comment>
<comment type="catalytic activity">
    <reaction evidence="6">
        <text>ATP + (deoxyribonucleotide)n-3'-hydroxyl + 5'-phospho-(deoxyribonucleotide)m = (deoxyribonucleotide)n+m + AMP + diphosphate.</text>
        <dbReference type="EC" id="6.5.1.1"/>
    </reaction>
</comment>
<keyword evidence="2 8" id="KW-0436">Ligase</keyword>
<proteinExistence type="predicted"/>
<dbReference type="GO" id="GO:0003910">
    <property type="term" value="F:DNA ligase (ATP) activity"/>
    <property type="evidence" value="ECO:0007669"/>
    <property type="project" value="UniProtKB-EC"/>
</dbReference>
<dbReference type="Gene3D" id="2.40.50.140">
    <property type="entry name" value="Nucleic acid-binding proteins"/>
    <property type="match status" value="1"/>
</dbReference>
<dbReference type="SUPFAM" id="SSF50249">
    <property type="entry name" value="Nucleic acid-binding proteins"/>
    <property type="match status" value="1"/>
</dbReference>
<name>A0A9D7HL77_9PROT</name>
<dbReference type="InterPro" id="IPR050326">
    <property type="entry name" value="NAD_dep_DNA_ligaseB"/>
</dbReference>
<dbReference type="PROSITE" id="PS50160">
    <property type="entry name" value="DNA_LIGASE_A3"/>
    <property type="match status" value="1"/>
</dbReference>
<dbReference type="CDD" id="cd07896">
    <property type="entry name" value="Adenylation_kDNA_ligase_like"/>
    <property type="match status" value="1"/>
</dbReference>
<keyword evidence="4" id="KW-0227">DNA damage</keyword>
<dbReference type="Gene3D" id="3.30.470.30">
    <property type="entry name" value="DNA ligase/mRNA capping enzyme"/>
    <property type="match status" value="1"/>
</dbReference>
<evidence type="ECO:0000256" key="3">
    <source>
        <dbReference type="ARBA" id="ARBA00022705"/>
    </source>
</evidence>
<evidence type="ECO:0000256" key="4">
    <source>
        <dbReference type="ARBA" id="ARBA00022763"/>
    </source>
</evidence>
<feature type="domain" description="ATP-dependent DNA ligase family profile" evidence="7">
    <location>
        <begin position="124"/>
        <end position="225"/>
    </location>
</feature>
<dbReference type="Pfam" id="PF01068">
    <property type="entry name" value="DNA_ligase_A_M"/>
    <property type="match status" value="1"/>
</dbReference>
<gene>
    <name evidence="8" type="ORF">IPH26_13185</name>
</gene>
<reference evidence="8" key="1">
    <citation type="submission" date="2020-10" db="EMBL/GenBank/DDBJ databases">
        <title>Connecting structure to function with the recovery of over 1000 high-quality activated sludge metagenome-assembled genomes encoding full-length rRNA genes using long-read sequencing.</title>
        <authorList>
            <person name="Singleton C.M."/>
            <person name="Petriglieri F."/>
            <person name="Kristensen J.M."/>
            <person name="Kirkegaard R.H."/>
            <person name="Michaelsen T.Y."/>
            <person name="Andersen M.H."/>
            <person name="Karst S.M."/>
            <person name="Dueholm M.S."/>
            <person name="Nielsen P.H."/>
            <person name="Albertsen M."/>
        </authorList>
    </citation>
    <scope>NUCLEOTIDE SEQUENCE</scope>
    <source>
        <strain evidence="8">Bjer_18-Q3-R1-45_BAT3C.347</strain>
    </source>
</reference>
<dbReference type="GO" id="GO:0006260">
    <property type="term" value="P:DNA replication"/>
    <property type="evidence" value="ECO:0007669"/>
    <property type="project" value="UniProtKB-KW"/>
</dbReference>
<comment type="cofactor">
    <cofactor evidence="1">
        <name>a divalent metal cation</name>
        <dbReference type="ChEBI" id="CHEBI:60240"/>
    </cofactor>
</comment>
<dbReference type="Gene3D" id="3.30.1490.70">
    <property type="match status" value="1"/>
</dbReference>
<dbReference type="PANTHER" id="PTHR47810">
    <property type="entry name" value="DNA LIGASE"/>
    <property type="match status" value="1"/>
</dbReference>
<evidence type="ECO:0000259" key="7">
    <source>
        <dbReference type="PROSITE" id="PS50160"/>
    </source>
</evidence>
<dbReference type="Proteomes" id="UP000807785">
    <property type="component" value="Unassembled WGS sequence"/>
</dbReference>
<organism evidence="8 9">
    <name type="scientific">Candidatus Methylophosphatis roskildensis</name>
    <dbReference type="NCBI Taxonomy" id="2899263"/>
    <lineage>
        <taxon>Bacteria</taxon>
        <taxon>Pseudomonadati</taxon>
        <taxon>Pseudomonadota</taxon>
        <taxon>Betaproteobacteria</taxon>
        <taxon>Nitrosomonadales</taxon>
        <taxon>Sterolibacteriaceae</taxon>
        <taxon>Candidatus Methylophosphatis</taxon>
    </lineage>
</organism>
<dbReference type="GO" id="GO:0005524">
    <property type="term" value="F:ATP binding"/>
    <property type="evidence" value="ECO:0007669"/>
    <property type="project" value="InterPro"/>
</dbReference>
<dbReference type="GO" id="GO:0006281">
    <property type="term" value="P:DNA repair"/>
    <property type="evidence" value="ECO:0007669"/>
    <property type="project" value="UniProtKB-KW"/>
</dbReference>
<evidence type="ECO:0000313" key="8">
    <source>
        <dbReference type="EMBL" id="MBK6973837.1"/>
    </source>
</evidence>
<sequence>MLVLTGALHSGAGTAAAAESPPLMLANVYRGQIPLDDYWVSEKYDGVRGYWDGKTLTTRGGERISAPPWFVEGWPDIPLDGELWAGRGRFARAVSIVRQQSPVDADWAAIRFMVFDLPASDAAFTERNSALIRIVQRIGKPWVQAVPQIRIRDRGELDAMLARVVREGGEGLMLHRASSLYRAERNDDLLKLKPFEDAEARVVGHIPGRGKFADMLGALLVEMPDGTRFRLGGGFSAAQRRDPPPIGSWVSYRHGGFNQGSGRPRFARFLRVREDMPNAPLAPAQ</sequence>
<dbReference type="Pfam" id="PF14743">
    <property type="entry name" value="DNA_ligase_OB_2"/>
    <property type="match status" value="1"/>
</dbReference>
<keyword evidence="3" id="KW-0235">DNA replication</keyword>
<dbReference type="GO" id="GO:0006310">
    <property type="term" value="P:DNA recombination"/>
    <property type="evidence" value="ECO:0007669"/>
    <property type="project" value="InterPro"/>
</dbReference>
<dbReference type="InterPro" id="IPR012340">
    <property type="entry name" value="NA-bd_OB-fold"/>
</dbReference>
<evidence type="ECO:0000256" key="5">
    <source>
        <dbReference type="ARBA" id="ARBA00023204"/>
    </source>
</evidence>
<evidence type="ECO:0000256" key="1">
    <source>
        <dbReference type="ARBA" id="ARBA00001968"/>
    </source>
</evidence>